<name>A0A8J2NX44_9HEXA</name>
<evidence type="ECO:0000313" key="1">
    <source>
        <dbReference type="EMBL" id="CAG7729633.1"/>
    </source>
</evidence>
<protein>
    <submittedName>
        <fullName evidence="1">Uncharacterized protein</fullName>
    </submittedName>
</protein>
<accession>A0A8J2NX44</accession>
<gene>
    <name evidence="1" type="ORF">AFUS01_LOCUS18331</name>
</gene>
<proteinExistence type="predicted"/>
<reference evidence="1" key="1">
    <citation type="submission" date="2021-06" db="EMBL/GenBank/DDBJ databases">
        <authorList>
            <person name="Hodson N. C."/>
            <person name="Mongue J. A."/>
            <person name="Jaron S. K."/>
        </authorList>
    </citation>
    <scope>NUCLEOTIDE SEQUENCE</scope>
</reference>
<dbReference type="EMBL" id="CAJVCH010181716">
    <property type="protein sequence ID" value="CAG7729633.1"/>
    <property type="molecule type" value="Genomic_DNA"/>
</dbReference>
<sequence>TLRVSIFCNLGGLCQATNYKKTLKISMLPFQTPTVLSLKGFKLKTWTYLSNKAEMNRDLLLIFI</sequence>
<comment type="caution">
    <text evidence="1">The sequence shown here is derived from an EMBL/GenBank/DDBJ whole genome shotgun (WGS) entry which is preliminary data.</text>
</comment>
<organism evidence="1 2">
    <name type="scientific">Allacma fusca</name>
    <dbReference type="NCBI Taxonomy" id="39272"/>
    <lineage>
        <taxon>Eukaryota</taxon>
        <taxon>Metazoa</taxon>
        <taxon>Ecdysozoa</taxon>
        <taxon>Arthropoda</taxon>
        <taxon>Hexapoda</taxon>
        <taxon>Collembola</taxon>
        <taxon>Symphypleona</taxon>
        <taxon>Sminthuridae</taxon>
        <taxon>Allacma</taxon>
    </lineage>
</organism>
<keyword evidence="2" id="KW-1185">Reference proteome</keyword>
<dbReference type="AlphaFoldDB" id="A0A8J2NX44"/>
<feature type="non-terminal residue" evidence="1">
    <location>
        <position position="64"/>
    </location>
</feature>
<dbReference type="Proteomes" id="UP000708208">
    <property type="component" value="Unassembled WGS sequence"/>
</dbReference>
<evidence type="ECO:0000313" key="2">
    <source>
        <dbReference type="Proteomes" id="UP000708208"/>
    </source>
</evidence>